<sequence length="47" mass="5160">MEQGNSKGVIEPERIIDTLLRMQGAHDLAQPRAHENEINVAPLPKAA</sequence>
<name>A0ABV7V430_9SPHN</name>
<reference evidence="3" key="1">
    <citation type="journal article" date="2019" name="Int. J. Syst. Evol. Microbiol.">
        <title>The Global Catalogue of Microorganisms (GCM) 10K type strain sequencing project: providing services to taxonomists for standard genome sequencing and annotation.</title>
        <authorList>
            <consortium name="The Broad Institute Genomics Platform"/>
            <consortium name="The Broad Institute Genome Sequencing Center for Infectious Disease"/>
            <person name="Wu L."/>
            <person name="Ma J."/>
        </authorList>
    </citation>
    <scope>NUCLEOTIDE SEQUENCE [LARGE SCALE GENOMIC DNA]</scope>
    <source>
        <strain evidence="3">KCTC 42224</strain>
    </source>
</reference>
<dbReference type="RefSeq" id="WP_191323751.1">
    <property type="nucleotide sequence ID" value="NZ_BMZP01000005.1"/>
</dbReference>
<feature type="region of interest" description="Disordered" evidence="1">
    <location>
        <begin position="28"/>
        <end position="47"/>
    </location>
</feature>
<evidence type="ECO:0000313" key="3">
    <source>
        <dbReference type="Proteomes" id="UP001595683"/>
    </source>
</evidence>
<organism evidence="2 3">
    <name type="scientific">Novosphingobium pokkalii</name>
    <dbReference type="NCBI Taxonomy" id="1770194"/>
    <lineage>
        <taxon>Bacteria</taxon>
        <taxon>Pseudomonadati</taxon>
        <taxon>Pseudomonadota</taxon>
        <taxon>Alphaproteobacteria</taxon>
        <taxon>Sphingomonadales</taxon>
        <taxon>Sphingomonadaceae</taxon>
        <taxon>Novosphingobium</taxon>
    </lineage>
</organism>
<accession>A0ABV7V430</accession>
<protein>
    <submittedName>
        <fullName evidence="2">Uncharacterized protein</fullName>
    </submittedName>
</protein>
<comment type="caution">
    <text evidence="2">The sequence shown here is derived from an EMBL/GenBank/DDBJ whole genome shotgun (WGS) entry which is preliminary data.</text>
</comment>
<gene>
    <name evidence="2" type="ORF">ACFOOT_08410</name>
</gene>
<proteinExistence type="predicted"/>
<keyword evidence="3" id="KW-1185">Reference proteome</keyword>
<dbReference type="EMBL" id="JBHRYE010000012">
    <property type="protein sequence ID" value="MFC3671446.1"/>
    <property type="molecule type" value="Genomic_DNA"/>
</dbReference>
<evidence type="ECO:0000313" key="2">
    <source>
        <dbReference type="EMBL" id="MFC3671446.1"/>
    </source>
</evidence>
<evidence type="ECO:0000256" key="1">
    <source>
        <dbReference type="SAM" id="MobiDB-lite"/>
    </source>
</evidence>
<dbReference type="Proteomes" id="UP001595683">
    <property type="component" value="Unassembled WGS sequence"/>
</dbReference>